<keyword evidence="1" id="KW-0812">Transmembrane</keyword>
<dbReference type="HOGENOM" id="CLU_2184561_0_0_1"/>
<proteinExistence type="predicted"/>
<protein>
    <submittedName>
        <fullName evidence="2">Uncharacterized protein</fullName>
    </submittedName>
</protein>
<feature type="non-terminal residue" evidence="2">
    <location>
        <position position="1"/>
    </location>
</feature>
<keyword evidence="1" id="KW-1133">Transmembrane helix</keyword>
<evidence type="ECO:0000313" key="3">
    <source>
        <dbReference type="Proteomes" id="UP000031186"/>
    </source>
</evidence>
<dbReference type="EMBL" id="AZNF01000006">
    <property type="protein sequence ID" value="KID66033.1"/>
    <property type="molecule type" value="Genomic_DNA"/>
</dbReference>
<gene>
    <name evidence="2" type="ORF">MAN_05692</name>
</gene>
<evidence type="ECO:0000313" key="2">
    <source>
        <dbReference type="EMBL" id="KID66033.1"/>
    </source>
</evidence>
<feature type="transmembrane region" description="Helical" evidence="1">
    <location>
        <begin position="46"/>
        <end position="67"/>
    </location>
</feature>
<evidence type="ECO:0000256" key="1">
    <source>
        <dbReference type="SAM" id="Phobius"/>
    </source>
</evidence>
<organism evidence="2 3">
    <name type="scientific">Metarhizium anisopliae (strain ARSEF 549)</name>
    <dbReference type="NCBI Taxonomy" id="3151832"/>
    <lineage>
        <taxon>Eukaryota</taxon>
        <taxon>Fungi</taxon>
        <taxon>Dikarya</taxon>
        <taxon>Ascomycota</taxon>
        <taxon>Pezizomycotina</taxon>
        <taxon>Sordariomycetes</taxon>
        <taxon>Hypocreomycetidae</taxon>
        <taxon>Hypocreales</taxon>
        <taxon>Clavicipitaceae</taxon>
        <taxon>Metarhizium</taxon>
    </lineage>
</organism>
<dbReference type="Proteomes" id="UP000031186">
    <property type="component" value="Unassembled WGS sequence"/>
</dbReference>
<comment type="caution">
    <text evidence="2">The sequence shown here is derived from an EMBL/GenBank/DDBJ whole genome shotgun (WGS) entry which is preliminary data.</text>
</comment>
<keyword evidence="1" id="KW-0472">Membrane</keyword>
<dbReference type="VEuPathDB" id="FungiDB:MAN_05692"/>
<sequence>MGRRGLGPRSRLLRLEFLSECLLHGASEDEGAYSGRDDYNLNRPRVMYMAALVVWCYGIAVDAPILLPPALATAAEQRRDMLELLRRVGGVRSLMICRGCEGAIGVWGC</sequence>
<accession>A0A0B4F6E8</accession>
<reference evidence="2 3" key="1">
    <citation type="journal article" date="2014" name="Proc. Natl. Acad. Sci. U.S.A.">
        <title>Trajectory and genomic determinants of fungal-pathogen speciation and host adaptation.</title>
        <authorList>
            <person name="Hu X."/>
            <person name="Xiao G."/>
            <person name="Zheng P."/>
            <person name="Shang Y."/>
            <person name="Su Y."/>
            <person name="Zhang X."/>
            <person name="Liu X."/>
            <person name="Zhan S."/>
            <person name="St Leger R.J."/>
            <person name="Wang C."/>
        </authorList>
    </citation>
    <scope>NUCLEOTIDE SEQUENCE [LARGE SCALE GENOMIC DNA]</scope>
    <source>
        <strain evidence="2 3">ARSEF 549</strain>
    </source>
</reference>
<keyword evidence="3" id="KW-1185">Reference proteome</keyword>
<name>A0A0B4F6E8_METAF</name>
<dbReference type="AlphaFoldDB" id="A0A0B4F6E8"/>